<dbReference type="EMBL" id="JAJJHW010002585">
    <property type="protein sequence ID" value="KAH8369995.1"/>
    <property type="molecule type" value="Genomic_DNA"/>
</dbReference>
<evidence type="ECO:0000256" key="2">
    <source>
        <dbReference type="ARBA" id="ARBA00022741"/>
    </source>
</evidence>
<dbReference type="PROSITE" id="PS51882">
    <property type="entry name" value="G_ALPHA"/>
    <property type="match status" value="1"/>
</dbReference>
<dbReference type="Proteomes" id="UP001200034">
    <property type="component" value="Unassembled WGS sequence"/>
</dbReference>
<dbReference type="GO" id="GO:0000902">
    <property type="term" value="P:cell morphogenesis"/>
    <property type="evidence" value="ECO:0007669"/>
    <property type="project" value="UniProtKB-ARBA"/>
</dbReference>
<name>A0AAD4PIV4_9MUSC</name>
<dbReference type="GO" id="GO:0005737">
    <property type="term" value="C:cytoplasm"/>
    <property type="evidence" value="ECO:0007669"/>
    <property type="project" value="TreeGrafter"/>
</dbReference>
<evidence type="ECO:0000256" key="6">
    <source>
        <dbReference type="PIRSR" id="PIRSR601019-1"/>
    </source>
</evidence>
<evidence type="ECO:0000256" key="4">
    <source>
        <dbReference type="ARBA" id="ARBA00023134"/>
    </source>
</evidence>
<dbReference type="AlphaFoldDB" id="A0AAD4PIV4"/>
<dbReference type="Gene3D" id="3.40.50.300">
    <property type="entry name" value="P-loop containing nucleotide triphosphate hydrolases"/>
    <property type="match status" value="1"/>
</dbReference>
<feature type="binding site" evidence="7">
    <location>
        <position position="8"/>
    </location>
    <ligand>
        <name>Mg(2+)</name>
        <dbReference type="ChEBI" id="CHEBI:18420"/>
    </ligand>
</feature>
<dbReference type="CDD" id="cd00066">
    <property type="entry name" value="G-alpha"/>
    <property type="match status" value="1"/>
</dbReference>
<feature type="binding site" evidence="6">
    <location>
        <begin position="230"/>
        <end position="233"/>
    </location>
    <ligand>
        <name>GTP</name>
        <dbReference type="ChEBI" id="CHEBI:37565"/>
    </ligand>
</feature>
<keyword evidence="5" id="KW-0807">Transducer</keyword>
<evidence type="ECO:0008006" key="10">
    <source>
        <dbReference type="Google" id="ProtNLM"/>
    </source>
</evidence>
<keyword evidence="1 7" id="KW-0479">Metal-binding</keyword>
<gene>
    <name evidence="8" type="ORF">KR093_001789</name>
</gene>
<keyword evidence="9" id="KW-1185">Reference proteome</keyword>
<dbReference type="GO" id="GO:0005525">
    <property type="term" value="F:GTP binding"/>
    <property type="evidence" value="ECO:0007669"/>
    <property type="project" value="UniProtKB-KW"/>
</dbReference>
<evidence type="ECO:0000256" key="7">
    <source>
        <dbReference type="PIRSR" id="PIRSR601019-2"/>
    </source>
</evidence>
<dbReference type="PANTHER" id="PTHR10218:SF329">
    <property type="entry name" value="GUANINE NUCLEOTIDE-BINDING PROTEIN G(Q) SUBUNIT ALPHA"/>
    <property type="match status" value="1"/>
</dbReference>
<dbReference type="GO" id="GO:0031683">
    <property type="term" value="F:G-protein beta/gamma-subunit complex binding"/>
    <property type="evidence" value="ECO:0007669"/>
    <property type="project" value="InterPro"/>
</dbReference>
<dbReference type="SUPFAM" id="SSF52540">
    <property type="entry name" value="P-loop containing nucleoside triphosphate hydrolases"/>
    <property type="match status" value="1"/>
</dbReference>
<dbReference type="InterPro" id="IPR011025">
    <property type="entry name" value="GproteinA_insert"/>
</dbReference>
<feature type="binding site" evidence="6">
    <location>
        <begin position="135"/>
        <end position="141"/>
    </location>
    <ligand>
        <name>GTP</name>
        <dbReference type="ChEBI" id="CHEBI:37565"/>
    </ligand>
</feature>
<keyword evidence="2 6" id="KW-0547">Nucleotide-binding</keyword>
<dbReference type="GO" id="GO:0046872">
    <property type="term" value="F:metal ion binding"/>
    <property type="evidence" value="ECO:0007669"/>
    <property type="project" value="UniProtKB-KW"/>
</dbReference>
<feature type="binding site" evidence="7">
    <location>
        <position position="141"/>
    </location>
    <ligand>
        <name>Mg(2+)</name>
        <dbReference type="ChEBI" id="CHEBI:18420"/>
    </ligand>
</feature>
<dbReference type="FunFam" id="1.10.400.10:FF:000002">
    <property type="entry name" value="guanine nucleotide-binding protein G(Q) subunit alpha"/>
    <property type="match status" value="1"/>
</dbReference>
<protein>
    <recommendedName>
        <fullName evidence="10">G protein alpha q subunit</fullName>
    </recommendedName>
</protein>
<dbReference type="SUPFAM" id="SSF47895">
    <property type="entry name" value="Transducin (alpha subunit), insertion domain"/>
    <property type="match status" value="1"/>
</dbReference>
<evidence type="ECO:0000313" key="8">
    <source>
        <dbReference type="EMBL" id="KAH8369995.1"/>
    </source>
</evidence>
<dbReference type="GO" id="GO:0030234">
    <property type="term" value="F:enzyme regulator activity"/>
    <property type="evidence" value="ECO:0007669"/>
    <property type="project" value="UniProtKB-ARBA"/>
</dbReference>
<dbReference type="Pfam" id="PF00503">
    <property type="entry name" value="G-alpha"/>
    <property type="match status" value="1"/>
</dbReference>
<dbReference type="InterPro" id="IPR027417">
    <property type="entry name" value="P-loop_NTPase"/>
</dbReference>
<keyword evidence="4 6" id="KW-0342">GTP-binding</keyword>
<accession>A0AAD4PIV4</accession>
<dbReference type="GO" id="GO:0001664">
    <property type="term" value="F:G protein-coupled receptor binding"/>
    <property type="evidence" value="ECO:0007669"/>
    <property type="project" value="TreeGrafter"/>
</dbReference>
<feature type="non-terminal residue" evidence="8">
    <location>
        <position position="311"/>
    </location>
</feature>
<organism evidence="8 9">
    <name type="scientific">Drosophila rubida</name>
    <dbReference type="NCBI Taxonomy" id="30044"/>
    <lineage>
        <taxon>Eukaryota</taxon>
        <taxon>Metazoa</taxon>
        <taxon>Ecdysozoa</taxon>
        <taxon>Arthropoda</taxon>
        <taxon>Hexapoda</taxon>
        <taxon>Insecta</taxon>
        <taxon>Pterygota</taxon>
        <taxon>Neoptera</taxon>
        <taxon>Endopterygota</taxon>
        <taxon>Diptera</taxon>
        <taxon>Brachycera</taxon>
        <taxon>Muscomorpha</taxon>
        <taxon>Ephydroidea</taxon>
        <taxon>Drosophilidae</taxon>
        <taxon>Drosophila</taxon>
    </lineage>
</organism>
<dbReference type="SMART" id="SM00275">
    <property type="entry name" value="G_alpha"/>
    <property type="match status" value="1"/>
</dbReference>
<dbReference type="PRINTS" id="PR00318">
    <property type="entry name" value="GPROTEINA"/>
</dbReference>
<sequence length="311" mass="36295">GTGGSGKSTFVKQMRIIYDDDFTETEKRGYIKVVFQNIFVSMQSMINAMVELEISYGCSENINHANLIMSIDSGKVQTLSDPFLHAIKCLWSDPGIQVCYSRRKEYHLIDPAKYFLSDLERIGSPDYLPNLDDILESRAPTAGINQFDFKIDKLNIRMVDVGGQRTERRKWIHCFENVNLIIFMSAICEYDTFKLEDDHNINLLEESKALFKTIFNYQWFERSAFVLFLNKIDLLEEQIKKSHLVDYYPKYGDGERNHLNMFLVLYDDQNLFYIIVGPKGDAKSAREFILKMFLNFDTDRDKDIYSHFTCA</sequence>
<dbReference type="PANTHER" id="PTHR10218">
    <property type="entry name" value="GTP-BINDING PROTEIN ALPHA SUBUNIT"/>
    <property type="match status" value="1"/>
</dbReference>
<dbReference type="GO" id="GO:0005834">
    <property type="term" value="C:heterotrimeric G-protein complex"/>
    <property type="evidence" value="ECO:0007669"/>
    <property type="project" value="TreeGrafter"/>
</dbReference>
<comment type="caution">
    <text evidence="8">The sequence shown here is derived from an EMBL/GenBank/DDBJ whole genome shotgun (WGS) entry which is preliminary data.</text>
</comment>
<dbReference type="GO" id="GO:0003925">
    <property type="term" value="F:G protein activity"/>
    <property type="evidence" value="ECO:0007669"/>
    <property type="project" value="UniProtKB-ARBA"/>
</dbReference>
<dbReference type="FunFam" id="3.40.50.300:FF:000692">
    <property type="entry name" value="Guanine nucleotide-binding protein subunit alpha"/>
    <property type="match status" value="1"/>
</dbReference>
<evidence type="ECO:0000313" key="9">
    <source>
        <dbReference type="Proteomes" id="UP001200034"/>
    </source>
</evidence>
<dbReference type="GO" id="GO:0050793">
    <property type="term" value="P:regulation of developmental process"/>
    <property type="evidence" value="ECO:0007669"/>
    <property type="project" value="UniProtKB-ARBA"/>
</dbReference>
<dbReference type="GO" id="GO:0007188">
    <property type="term" value="P:adenylate cyclase-modulating G protein-coupled receptor signaling pathway"/>
    <property type="evidence" value="ECO:0007669"/>
    <property type="project" value="TreeGrafter"/>
</dbReference>
<reference evidence="8" key="1">
    <citation type="journal article" date="2021" name="Mol. Ecol. Resour.">
        <title>Phylogenomic analyses of the genus Drosophila reveals genomic signals of climate adaptation.</title>
        <authorList>
            <person name="Li F."/>
            <person name="Rane R.V."/>
            <person name="Luria V."/>
            <person name="Xiong Z."/>
            <person name="Chen J."/>
            <person name="Li Z."/>
            <person name="Catullo R.A."/>
            <person name="Griffin P.C."/>
            <person name="Schiffer M."/>
            <person name="Pearce S."/>
            <person name="Lee S.F."/>
            <person name="McElroy K."/>
            <person name="Stocker A."/>
            <person name="Shirriffs J."/>
            <person name="Cockerell F."/>
            <person name="Coppin C."/>
            <person name="Sgro C.M."/>
            <person name="Karger A."/>
            <person name="Cain J.W."/>
            <person name="Weber J.A."/>
            <person name="Santpere G."/>
            <person name="Kirschner M.W."/>
            <person name="Hoffmann A.A."/>
            <person name="Oakeshott J.G."/>
            <person name="Zhang G."/>
        </authorList>
    </citation>
    <scope>NUCLEOTIDE SEQUENCE</scope>
    <source>
        <strain evidence="8">BGI-SZ-2011g</strain>
    </source>
</reference>
<evidence type="ECO:0000256" key="1">
    <source>
        <dbReference type="ARBA" id="ARBA00022723"/>
    </source>
</evidence>
<feature type="non-terminal residue" evidence="8">
    <location>
        <position position="1"/>
    </location>
</feature>
<feature type="binding site" evidence="6">
    <location>
        <begin position="160"/>
        <end position="164"/>
    </location>
    <ligand>
        <name>GTP</name>
        <dbReference type="ChEBI" id="CHEBI:37565"/>
    </ligand>
</feature>
<keyword evidence="3 7" id="KW-0460">Magnesium</keyword>
<dbReference type="InterPro" id="IPR001019">
    <property type="entry name" value="Gprotein_alpha_su"/>
</dbReference>
<evidence type="ECO:0000256" key="5">
    <source>
        <dbReference type="ARBA" id="ARBA00023224"/>
    </source>
</evidence>
<evidence type="ECO:0000256" key="3">
    <source>
        <dbReference type="ARBA" id="ARBA00022842"/>
    </source>
</evidence>
<proteinExistence type="predicted"/>
<dbReference type="Gene3D" id="1.10.400.10">
    <property type="entry name" value="GI Alpha 1, domain 2-like"/>
    <property type="match status" value="1"/>
</dbReference>